<feature type="compositionally biased region" description="Pro residues" evidence="1">
    <location>
        <begin position="131"/>
        <end position="141"/>
    </location>
</feature>
<dbReference type="Pfam" id="PF13730">
    <property type="entry name" value="HTH_36"/>
    <property type="match status" value="1"/>
</dbReference>
<dbReference type="InterPro" id="IPR036388">
    <property type="entry name" value="WH-like_DNA-bd_sf"/>
</dbReference>
<proteinExistence type="predicted"/>
<dbReference type="Gene3D" id="1.10.10.10">
    <property type="entry name" value="Winged helix-like DNA-binding domain superfamily/Winged helix DNA-binding domain"/>
    <property type="match status" value="1"/>
</dbReference>
<dbReference type="RefSeq" id="WP_064518623.1">
    <property type="nucleotide sequence ID" value="NZ_LXEP01000037.1"/>
</dbReference>
<feature type="compositionally biased region" description="Polar residues" evidence="1">
    <location>
        <begin position="104"/>
        <end position="116"/>
    </location>
</feature>
<dbReference type="AlphaFoldDB" id="A0A1B7HPE0"/>
<accession>A0A1B7HPE0</accession>
<feature type="region of interest" description="Disordered" evidence="1">
    <location>
        <begin position="95"/>
        <end position="141"/>
    </location>
</feature>
<dbReference type="Pfam" id="PF09524">
    <property type="entry name" value="Phg_2220_C"/>
    <property type="match status" value="1"/>
</dbReference>
<feature type="domain" description="Phage conserved hypothetical protein C-terminal" evidence="2">
    <location>
        <begin position="180"/>
        <end position="251"/>
    </location>
</feature>
<evidence type="ECO:0000256" key="1">
    <source>
        <dbReference type="SAM" id="MobiDB-lite"/>
    </source>
</evidence>
<reference evidence="3 4" key="1">
    <citation type="submission" date="2016-04" db="EMBL/GenBank/DDBJ databases">
        <title>ATOL: Assembling a taxonomically balanced genome-scale reconstruction of the evolutionary history of the Enterobacteriaceae.</title>
        <authorList>
            <person name="Plunkett G.III."/>
            <person name="Neeno-Eckwall E.C."/>
            <person name="Glasner J.D."/>
            <person name="Perna N.T."/>
        </authorList>
    </citation>
    <scope>NUCLEOTIDE SEQUENCE [LARGE SCALE GENOMIC DNA]</scope>
    <source>
        <strain evidence="3 4">ATCC 51604</strain>
    </source>
</reference>
<evidence type="ECO:0000313" key="3">
    <source>
        <dbReference type="EMBL" id="OAT17484.1"/>
    </source>
</evidence>
<sequence length="338" mass="37224">MSMTLMVQAMNIRVGHPIRKLVLLKLADNANDKGECWPSYQHIADHCECSKSAVRSHIDALIKLGLLLKINRIGINNGKGNTSNIYSLKLDTPVAPESTGGEAKNNNPPMSPQSIDPVSPQGIGMPHGDSPMPPQGTPPMSPHGTRISHSFEPVMEPVKEPKECQADELPDDFDNPALRVLNHLNKTTGAAFQDGKTTMGFINGLLADEYVADELILVIEHRADLWLDNVTMAQHLCPKTLFNFENFEGYLPLARKWDNESRPSSRAPVIDCSERDAAHKRFLGQAANLILKSPLEICVRKLASNASVGGLSPEASKRTWDRLWSEQAARMQKNELTA</sequence>
<comment type="caution">
    <text evidence="3">The sequence shown here is derived from an EMBL/GenBank/DDBJ whole genome shotgun (WGS) entry which is preliminary data.</text>
</comment>
<gene>
    <name evidence="3" type="ORF">M977_04118</name>
</gene>
<dbReference type="Proteomes" id="UP000078504">
    <property type="component" value="Unassembled WGS sequence"/>
</dbReference>
<protein>
    <submittedName>
        <fullName evidence="3">Primosomal protein I</fullName>
    </submittedName>
</protein>
<dbReference type="PATRIC" id="fig|1354253.4.peg.4218"/>
<evidence type="ECO:0000259" key="2">
    <source>
        <dbReference type="Pfam" id="PF09524"/>
    </source>
</evidence>
<organism evidence="3 4">
    <name type="scientific">Buttiauxella gaviniae ATCC 51604</name>
    <dbReference type="NCBI Taxonomy" id="1354253"/>
    <lineage>
        <taxon>Bacteria</taxon>
        <taxon>Pseudomonadati</taxon>
        <taxon>Pseudomonadota</taxon>
        <taxon>Gammaproteobacteria</taxon>
        <taxon>Enterobacterales</taxon>
        <taxon>Enterobacteriaceae</taxon>
        <taxon>Buttiauxella</taxon>
    </lineage>
</organism>
<dbReference type="EMBL" id="LXEP01000037">
    <property type="protein sequence ID" value="OAT17484.1"/>
    <property type="molecule type" value="Genomic_DNA"/>
</dbReference>
<name>A0A1B7HPE0_9ENTR</name>
<dbReference type="InterPro" id="IPR011741">
    <property type="entry name" value="Phg_2220_C"/>
</dbReference>
<evidence type="ECO:0000313" key="4">
    <source>
        <dbReference type="Proteomes" id="UP000078504"/>
    </source>
</evidence>